<dbReference type="Gene3D" id="3.30.1340.10">
    <property type="entry name" value="HPr-like"/>
    <property type="match status" value="1"/>
</dbReference>
<protein>
    <submittedName>
        <fullName evidence="5">HPr family phosphocarrier protein</fullName>
    </submittedName>
</protein>
<dbReference type="PANTHER" id="PTHR33705">
    <property type="entry name" value="PHOSPHOCARRIER PROTEIN HPR"/>
    <property type="match status" value="1"/>
</dbReference>
<dbReference type="Proteomes" id="UP000626786">
    <property type="component" value="Unassembled WGS sequence"/>
</dbReference>
<dbReference type="Pfam" id="PF00381">
    <property type="entry name" value="PTS-HPr"/>
    <property type="match status" value="1"/>
</dbReference>
<dbReference type="InterPro" id="IPR035895">
    <property type="entry name" value="HPr-like_sf"/>
</dbReference>
<evidence type="ECO:0000259" key="4">
    <source>
        <dbReference type="PROSITE" id="PS51350"/>
    </source>
</evidence>
<dbReference type="InterPro" id="IPR000032">
    <property type="entry name" value="HPr-like"/>
</dbReference>
<proteinExistence type="predicted"/>
<evidence type="ECO:0000313" key="6">
    <source>
        <dbReference type="Proteomes" id="UP000626786"/>
    </source>
</evidence>
<evidence type="ECO:0000256" key="2">
    <source>
        <dbReference type="ARBA" id="ARBA00022490"/>
    </source>
</evidence>
<name>A0ABR8UCH2_9BACL</name>
<sequence length="89" mass="9546">MEKTFKISALDGLHARPCTLLVSAATPFKSEATLRYKDRSANLKSIMSVMSQAVPTGAVITISAVGEDEVALMERVVDIFISQGLGEEC</sequence>
<accession>A0ABR8UCH2</accession>
<evidence type="ECO:0000313" key="5">
    <source>
        <dbReference type="EMBL" id="MBD7985747.1"/>
    </source>
</evidence>
<dbReference type="NCBIfam" id="TIGR01003">
    <property type="entry name" value="PTS_HPr_family"/>
    <property type="match status" value="1"/>
</dbReference>
<keyword evidence="6" id="KW-1185">Reference proteome</keyword>
<keyword evidence="2" id="KW-0963">Cytoplasm</keyword>
<keyword evidence="3" id="KW-0598">Phosphotransferase system</keyword>
<organism evidence="5 6">
    <name type="scientific">Sporosarcina quadrami</name>
    <dbReference type="NCBI Taxonomy" id="2762234"/>
    <lineage>
        <taxon>Bacteria</taxon>
        <taxon>Bacillati</taxon>
        <taxon>Bacillota</taxon>
        <taxon>Bacilli</taxon>
        <taxon>Bacillales</taxon>
        <taxon>Caryophanaceae</taxon>
        <taxon>Sporosarcina</taxon>
    </lineage>
</organism>
<dbReference type="EMBL" id="JACSQN010000014">
    <property type="protein sequence ID" value="MBD7985747.1"/>
    <property type="molecule type" value="Genomic_DNA"/>
</dbReference>
<dbReference type="PANTHER" id="PTHR33705:SF2">
    <property type="entry name" value="PHOSPHOCARRIER PROTEIN NPR"/>
    <property type="match status" value="1"/>
</dbReference>
<reference evidence="5 6" key="1">
    <citation type="submission" date="2020-08" db="EMBL/GenBank/DDBJ databases">
        <title>A Genomic Blueprint of the Chicken Gut Microbiome.</title>
        <authorList>
            <person name="Gilroy R."/>
            <person name="Ravi A."/>
            <person name="Getino M."/>
            <person name="Pursley I."/>
            <person name="Horton D.L."/>
            <person name="Alikhan N.-F."/>
            <person name="Baker D."/>
            <person name="Gharbi K."/>
            <person name="Hall N."/>
            <person name="Watson M."/>
            <person name="Adriaenssens E.M."/>
            <person name="Foster-Nyarko E."/>
            <person name="Jarju S."/>
            <person name="Secka A."/>
            <person name="Antonio M."/>
            <person name="Oren A."/>
            <person name="Chaudhuri R."/>
            <person name="La Ragione R.M."/>
            <person name="Hildebrand F."/>
            <person name="Pallen M.J."/>
        </authorList>
    </citation>
    <scope>NUCLEOTIDE SEQUENCE [LARGE SCALE GENOMIC DNA]</scope>
    <source>
        <strain evidence="5 6">Sa2YVA2</strain>
    </source>
</reference>
<dbReference type="PRINTS" id="PR00107">
    <property type="entry name" value="PHOSPHOCPHPR"/>
</dbReference>
<dbReference type="SUPFAM" id="SSF55594">
    <property type="entry name" value="HPr-like"/>
    <property type="match status" value="1"/>
</dbReference>
<gene>
    <name evidence="5" type="ORF">H9649_14250</name>
</gene>
<dbReference type="InterPro" id="IPR050399">
    <property type="entry name" value="HPr"/>
</dbReference>
<dbReference type="PROSITE" id="PS51350">
    <property type="entry name" value="PTS_HPR_DOM"/>
    <property type="match status" value="1"/>
</dbReference>
<comment type="caution">
    <text evidence="5">The sequence shown here is derived from an EMBL/GenBank/DDBJ whole genome shotgun (WGS) entry which is preliminary data.</text>
</comment>
<evidence type="ECO:0000256" key="1">
    <source>
        <dbReference type="ARBA" id="ARBA00004496"/>
    </source>
</evidence>
<comment type="subcellular location">
    <subcellularLocation>
        <location evidence="1">Cytoplasm</location>
    </subcellularLocation>
</comment>
<feature type="domain" description="HPr" evidence="4">
    <location>
        <begin position="1"/>
        <end position="88"/>
    </location>
</feature>
<dbReference type="RefSeq" id="WP_191695573.1">
    <property type="nucleotide sequence ID" value="NZ_JACSQN010000014.1"/>
</dbReference>
<dbReference type="CDD" id="cd00367">
    <property type="entry name" value="PTS-HPr_like"/>
    <property type="match status" value="1"/>
</dbReference>
<evidence type="ECO:0000256" key="3">
    <source>
        <dbReference type="ARBA" id="ARBA00022683"/>
    </source>
</evidence>